<proteinExistence type="predicted"/>
<organism evidence="3">
    <name type="scientific">Caenorhabditis remanei</name>
    <name type="common">Caenorhabditis vulgaris</name>
    <dbReference type="NCBI Taxonomy" id="31234"/>
    <lineage>
        <taxon>Eukaryota</taxon>
        <taxon>Metazoa</taxon>
        <taxon>Ecdysozoa</taxon>
        <taxon>Nematoda</taxon>
        <taxon>Chromadorea</taxon>
        <taxon>Rhabditida</taxon>
        <taxon>Rhabditina</taxon>
        <taxon>Rhabditomorpha</taxon>
        <taxon>Rhabditoidea</taxon>
        <taxon>Rhabditidae</taxon>
        <taxon>Peloderinae</taxon>
        <taxon>Caenorhabditis</taxon>
    </lineage>
</organism>
<feature type="compositionally biased region" description="Basic residues" evidence="1">
    <location>
        <begin position="38"/>
        <end position="51"/>
    </location>
</feature>
<keyword evidence="3" id="KW-1185">Reference proteome</keyword>
<sequence length="86" mass="9509">MVVGESVRSIINLIQVQCDSFRFTMKKSVAPMTNIPVTKKKTDKGGQKRSKSVPAPKPSKVVKQQKKNRKLDGQATVELLETLGLN</sequence>
<feature type="region of interest" description="Disordered" evidence="1">
    <location>
        <begin position="32"/>
        <end position="69"/>
    </location>
</feature>
<gene>
    <name evidence="2" type="ORF">CRE_29169</name>
</gene>
<evidence type="ECO:0000256" key="1">
    <source>
        <dbReference type="SAM" id="MobiDB-lite"/>
    </source>
</evidence>
<reference evidence="2" key="1">
    <citation type="submission" date="2007-07" db="EMBL/GenBank/DDBJ databases">
        <title>PCAP assembly of the Caenorhabditis remanei genome.</title>
        <authorList>
            <consortium name="The Caenorhabditis remanei Sequencing Consortium"/>
            <person name="Wilson R.K."/>
        </authorList>
    </citation>
    <scope>NUCLEOTIDE SEQUENCE [LARGE SCALE GENOMIC DNA]</scope>
    <source>
        <strain evidence="2">PB4641</strain>
    </source>
</reference>
<dbReference type="AlphaFoldDB" id="E3ND38"/>
<dbReference type="HOGENOM" id="CLU_2500039_0_0_1"/>
<name>E3ND38_CAERE</name>
<dbReference type="EMBL" id="DS268606">
    <property type="protein sequence ID" value="EFO93480.1"/>
    <property type="molecule type" value="Genomic_DNA"/>
</dbReference>
<protein>
    <submittedName>
        <fullName evidence="2">Uncharacterized protein</fullName>
    </submittedName>
</protein>
<evidence type="ECO:0000313" key="2">
    <source>
        <dbReference type="EMBL" id="EFO93480.1"/>
    </source>
</evidence>
<dbReference type="Proteomes" id="UP000008281">
    <property type="component" value="Unassembled WGS sequence"/>
</dbReference>
<feature type="compositionally biased region" description="Low complexity" evidence="1">
    <location>
        <begin position="52"/>
        <end position="62"/>
    </location>
</feature>
<accession>E3ND38</accession>
<evidence type="ECO:0000313" key="3">
    <source>
        <dbReference type="Proteomes" id="UP000008281"/>
    </source>
</evidence>